<accession>A0AAD9KW39</accession>
<evidence type="ECO:0000313" key="1">
    <source>
        <dbReference type="EMBL" id="KAK2178662.1"/>
    </source>
</evidence>
<proteinExistence type="predicted"/>
<evidence type="ECO:0000313" key="2">
    <source>
        <dbReference type="Proteomes" id="UP001209878"/>
    </source>
</evidence>
<comment type="caution">
    <text evidence="1">The sequence shown here is derived from an EMBL/GenBank/DDBJ whole genome shotgun (WGS) entry which is preliminary data.</text>
</comment>
<protein>
    <submittedName>
        <fullName evidence="1">Uncharacterized protein</fullName>
    </submittedName>
</protein>
<reference evidence="1" key="1">
    <citation type="journal article" date="2023" name="Mol. Biol. Evol.">
        <title>Third-Generation Sequencing Reveals the Adaptive Role of the Epigenome in Three Deep-Sea Polychaetes.</title>
        <authorList>
            <person name="Perez M."/>
            <person name="Aroh O."/>
            <person name="Sun Y."/>
            <person name="Lan Y."/>
            <person name="Juniper S.K."/>
            <person name="Young C.R."/>
            <person name="Angers B."/>
            <person name="Qian P.Y."/>
        </authorList>
    </citation>
    <scope>NUCLEOTIDE SEQUENCE</scope>
    <source>
        <strain evidence="1">R07B-5</strain>
    </source>
</reference>
<name>A0AAD9KW39_RIDPI</name>
<keyword evidence="2" id="KW-1185">Reference proteome</keyword>
<sequence>MYAQYTYLFVDGSSCQLSICIWFSATNTFRSTSCSKQIISNPTFRNTQQSTFINMLRALPSCSHFMTADKLVTASTNWFELTPSLLVLFLYVQLPVCLSFRGHSPLVYLSIRAFVFAAGIYIQIHLHPLNDSIKIIHNKHAILIYFLRTAPPDGFLNN</sequence>
<dbReference type="Proteomes" id="UP001209878">
    <property type="component" value="Unassembled WGS sequence"/>
</dbReference>
<gene>
    <name evidence="1" type="ORF">NP493_531g00018</name>
</gene>
<organism evidence="1 2">
    <name type="scientific">Ridgeia piscesae</name>
    <name type="common">Tubeworm</name>
    <dbReference type="NCBI Taxonomy" id="27915"/>
    <lineage>
        <taxon>Eukaryota</taxon>
        <taxon>Metazoa</taxon>
        <taxon>Spiralia</taxon>
        <taxon>Lophotrochozoa</taxon>
        <taxon>Annelida</taxon>
        <taxon>Polychaeta</taxon>
        <taxon>Sedentaria</taxon>
        <taxon>Canalipalpata</taxon>
        <taxon>Sabellida</taxon>
        <taxon>Siboglinidae</taxon>
        <taxon>Ridgeia</taxon>
    </lineage>
</organism>
<dbReference type="AlphaFoldDB" id="A0AAD9KW39"/>
<dbReference type="EMBL" id="JAODUO010000533">
    <property type="protein sequence ID" value="KAK2178662.1"/>
    <property type="molecule type" value="Genomic_DNA"/>
</dbReference>